<feature type="signal peptide" evidence="1">
    <location>
        <begin position="1"/>
        <end position="20"/>
    </location>
</feature>
<feature type="chain" id="PRO_5002043418" description="Secreted protein" evidence="1">
    <location>
        <begin position="21"/>
        <end position="82"/>
    </location>
</feature>
<organism evidence="2">
    <name type="scientific">Arundo donax</name>
    <name type="common">Giant reed</name>
    <name type="synonym">Donax arundinaceus</name>
    <dbReference type="NCBI Taxonomy" id="35708"/>
    <lineage>
        <taxon>Eukaryota</taxon>
        <taxon>Viridiplantae</taxon>
        <taxon>Streptophyta</taxon>
        <taxon>Embryophyta</taxon>
        <taxon>Tracheophyta</taxon>
        <taxon>Spermatophyta</taxon>
        <taxon>Magnoliopsida</taxon>
        <taxon>Liliopsida</taxon>
        <taxon>Poales</taxon>
        <taxon>Poaceae</taxon>
        <taxon>PACMAD clade</taxon>
        <taxon>Arundinoideae</taxon>
        <taxon>Arundineae</taxon>
        <taxon>Arundo</taxon>
    </lineage>
</organism>
<dbReference type="EMBL" id="GBRH01273528">
    <property type="protein sequence ID" value="JAD24367.1"/>
    <property type="molecule type" value="Transcribed_RNA"/>
</dbReference>
<reference evidence="2" key="2">
    <citation type="journal article" date="2015" name="Data Brief">
        <title>Shoot transcriptome of the giant reed, Arundo donax.</title>
        <authorList>
            <person name="Barrero R.A."/>
            <person name="Guerrero F.D."/>
            <person name="Moolhuijzen P."/>
            <person name="Goolsby J.A."/>
            <person name="Tidwell J."/>
            <person name="Bellgard S.E."/>
            <person name="Bellgard M.I."/>
        </authorList>
    </citation>
    <scope>NUCLEOTIDE SEQUENCE</scope>
    <source>
        <tissue evidence="2">Shoot tissue taken approximately 20 cm above the soil surface</tissue>
    </source>
</reference>
<protein>
    <recommendedName>
        <fullName evidence="3">Secreted protein</fullName>
    </recommendedName>
</protein>
<evidence type="ECO:0000256" key="1">
    <source>
        <dbReference type="SAM" id="SignalP"/>
    </source>
</evidence>
<reference evidence="2" key="1">
    <citation type="submission" date="2014-09" db="EMBL/GenBank/DDBJ databases">
        <authorList>
            <person name="Magalhaes I.L.F."/>
            <person name="Oliveira U."/>
            <person name="Santos F.R."/>
            <person name="Vidigal T.H.D.A."/>
            <person name="Brescovit A.D."/>
            <person name="Santos A.J."/>
        </authorList>
    </citation>
    <scope>NUCLEOTIDE SEQUENCE</scope>
    <source>
        <tissue evidence="2">Shoot tissue taken approximately 20 cm above the soil surface</tissue>
    </source>
</reference>
<accession>A0A0A8YNQ6</accession>
<evidence type="ECO:0008006" key="3">
    <source>
        <dbReference type="Google" id="ProtNLM"/>
    </source>
</evidence>
<proteinExistence type="predicted"/>
<name>A0A0A8YNQ6_ARUDO</name>
<evidence type="ECO:0000313" key="2">
    <source>
        <dbReference type="EMBL" id="JAD24367.1"/>
    </source>
</evidence>
<dbReference type="AlphaFoldDB" id="A0A0A8YNQ6"/>
<sequence>MLEAWCHFIHPALILWLTSSSMSPSFCSTDPKYRKVSFWSTILPSKLTSHSSCLLANSHLIYSIFVLLSLKPFDSRVCLQSS</sequence>
<keyword evidence="1" id="KW-0732">Signal</keyword>